<protein>
    <submittedName>
        <fullName evidence="1">Uncharacterized protein</fullName>
    </submittedName>
</protein>
<sequence>MKSRFKSSGDHTDDYVFHEGDLTEARDRDEFLNPSTGQLDLQITTVSSTFGRPREAVDSSKFSSQVYKSLKKDDSDRDLLLPFR</sequence>
<gene>
    <name evidence="1" type="ORF">AVEN_174747_1</name>
</gene>
<proteinExistence type="predicted"/>
<dbReference type="AlphaFoldDB" id="A0A4Y2BKA0"/>
<evidence type="ECO:0000313" key="1">
    <source>
        <dbReference type="EMBL" id="GBL92478.1"/>
    </source>
</evidence>
<organism evidence="1 2">
    <name type="scientific">Araneus ventricosus</name>
    <name type="common">Orbweaver spider</name>
    <name type="synonym">Epeira ventricosa</name>
    <dbReference type="NCBI Taxonomy" id="182803"/>
    <lineage>
        <taxon>Eukaryota</taxon>
        <taxon>Metazoa</taxon>
        <taxon>Ecdysozoa</taxon>
        <taxon>Arthropoda</taxon>
        <taxon>Chelicerata</taxon>
        <taxon>Arachnida</taxon>
        <taxon>Araneae</taxon>
        <taxon>Araneomorphae</taxon>
        <taxon>Entelegynae</taxon>
        <taxon>Araneoidea</taxon>
        <taxon>Araneidae</taxon>
        <taxon>Araneus</taxon>
    </lineage>
</organism>
<dbReference type="EMBL" id="BGPR01000086">
    <property type="protein sequence ID" value="GBL92478.1"/>
    <property type="molecule type" value="Genomic_DNA"/>
</dbReference>
<name>A0A4Y2BKA0_ARAVE</name>
<comment type="caution">
    <text evidence="1">The sequence shown here is derived from an EMBL/GenBank/DDBJ whole genome shotgun (WGS) entry which is preliminary data.</text>
</comment>
<keyword evidence="2" id="KW-1185">Reference proteome</keyword>
<accession>A0A4Y2BKA0</accession>
<reference evidence="1 2" key="1">
    <citation type="journal article" date="2019" name="Sci. Rep.">
        <title>Orb-weaving spider Araneus ventricosus genome elucidates the spidroin gene catalogue.</title>
        <authorList>
            <person name="Kono N."/>
            <person name="Nakamura H."/>
            <person name="Ohtoshi R."/>
            <person name="Moran D.A.P."/>
            <person name="Shinohara A."/>
            <person name="Yoshida Y."/>
            <person name="Fujiwara M."/>
            <person name="Mori M."/>
            <person name="Tomita M."/>
            <person name="Arakawa K."/>
        </authorList>
    </citation>
    <scope>NUCLEOTIDE SEQUENCE [LARGE SCALE GENOMIC DNA]</scope>
</reference>
<dbReference type="Proteomes" id="UP000499080">
    <property type="component" value="Unassembled WGS sequence"/>
</dbReference>
<evidence type="ECO:0000313" key="2">
    <source>
        <dbReference type="Proteomes" id="UP000499080"/>
    </source>
</evidence>